<feature type="region of interest" description="Disordered" evidence="1">
    <location>
        <begin position="908"/>
        <end position="950"/>
    </location>
</feature>
<feature type="compositionally biased region" description="Low complexity" evidence="1">
    <location>
        <begin position="501"/>
        <end position="520"/>
    </location>
</feature>
<dbReference type="Gene3D" id="3.30.40.10">
    <property type="entry name" value="Zinc/RING finger domain, C3HC4 (zinc finger)"/>
    <property type="match status" value="1"/>
</dbReference>
<dbReference type="STRING" id="97972.A0A2V1DSI7"/>
<feature type="compositionally biased region" description="Low complexity" evidence="1">
    <location>
        <begin position="527"/>
        <end position="540"/>
    </location>
</feature>
<feature type="region of interest" description="Disordered" evidence="1">
    <location>
        <begin position="799"/>
        <end position="827"/>
    </location>
</feature>
<feature type="compositionally biased region" description="Polar residues" evidence="1">
    <location>
        <begin position="452"/>
        <end position="461"/>
    </location>
</feature>
<dbReference type="Proteomes" id="UP000244855">
    <property type="component" value="Unassembled WGS sequence"/>
</dbReference>
<dbReference type="EMBL" id="KZ805361">
    <property type="protein sequence ID" value="PVI01213.1"/>
    <property type="molecule type" value="Genomic_DNA"/>
</dbReference>
<feature type="compositionally biased region" description="Gly residues" evidence="1">
    <location>
        <begin position="799"/>
        <end position="808"/>
    </location>
</feature>
<feature type="compositionally biased region" description="Low complexity" evidence="1">
    <location>
        <begin position="8"/>
        <end position="23"/>
    </location>
</feature>
<feature type="compositionally biased region" description="Pro residues" evidence="1">
    <location>
        <begin position="814"/>
        <end position="823"/>
    </location>
</feature>
<gene>
    <name evidence="2" type="ORF">DM02DRAFT_706238</name>
</gene>
<dbReference type="InterPro" id="IPR013083">
    <property type="entry name" value="Znf_RING/FYVE/PHD"/>
</dbReference>
<organism evidence="2 3">
    <name type="scientific">Periconia macrospinosa</name>
    <dbReference type="NCBI Taxonomy" id="97972"/>
    <lineage>
        <taxon>Eukaryota</taxon>
        <taxon>Fungi</taxon>
        <taxon>Dikarya</taxon>
        <taxon>Ascomycota</taxon>
        <taxon>Pezizomycotina</taxon>
        <taxon>Dothideomycetes</taxon>
        <taxon>Pleosporomycetidae</taxon>
        <taxon>Pleosporales</taxon>
        <taxon>Massarineae</taxon>
        <taxon>Periconiaceae</taxon>
        <taxon>Periconia</taxon>
    </lineage>
</organism>
<feature type="region of interest" description="Disordered" evidence="1">
    <location>
        <begin position="1"/>
        <end position="31"/>
    </location>
</feature>
<sequence>MADEKSSNDYVWSSSSSADSSQDGETVDIPGTKHVDKEAADDMPYHLSGELTIYRFTDTERMQGAQSSIRSMRQYITSTIPPQLIQNEHGESTPIHAIFSGHLPRLQATIWREWPQMVAQLSIGEDQTISPKDIGTVKAVASIADILEGGYVMILDKCCPTPPGTQNTCDCVCSFPVCEQVHAESDSIRTPYKISLEPLVDWKTLDVVEDDDNIDKILGHSSIIVYRRNLELWYDTLFNFQRYIPEKGSKVTLCLECLKYLWDGRIHSWYLMRKYATLFASSNDEDAQSIWRAPNHDAQEKEEVSSFSSEVEDTSEEESSEDEDSTRYSSEDAIHSSSSLAQDQGGDKKDADEDGQVFSMSDLSVNQDSISNQDIHHYISGTQITTNTNREPSQMLLDGAGDRKRRTREPSFSIWDEYPTLSTTGGTGIQPSGSSAQQSAFIQSSEAPTDSHLAQQSSTPSDRLAKKRYFGCYLDNNSIAEATPSESFAPPSPGSSTNMRQLLLPFTPLPPTQTLLQQQQSNRNVQPAPSANPPARSSYSFNLPVRTRYTQPLQRPLAPRLITPRPFAPNIPLQTRPLAPKFSTSQPLQTIRYPKPWPFPKLNLNAIPSSPSSQPTTPSPPPSPTTHGKEEEEEHQRMQQGYPPMPSPTQTICTCRRPALLNDIKTKSNTSGVPGLSQCHNPECRISWFHYTCLDRSSKISSCHGRWICDVCKGERSWLGFQREVPKDGVKKLDAEDFERVVQKVKDGKKALMSWKGDWTGESMCREVDALFGGAGESDPYGLATMWKEVDAVKDAGVGVRGETGTGTGTETSPTPPPPPESPRPAFGDLPTAAPYWISRAYSENPLVYGPEFVALDVARFPSEFDTLFSEEEEDDGNEGYYYEDEDFNGEYFYEDLNGQYYDEKKLDGDSYEEEQDGGECDHGVDRDGGDEMEWETSAGFRNNMESVSD</sequence>
<feature type="compositionally biased region" description="Basic and acidic residues" evidence="1">
    <location>
        <begin position="294"/>
        <end position="304"/>
    </location>
</feature>
<keyword evidence="3" id="KW-1185">Reference proteome</keyword>
<dbReference type="PANTHER" id="PTHR48125:SF12">
    <property type="entry name" value="AT HOOK TRANSCRIPTION FACTOR FAMILY-RELATED"/>
    <property type="match status" value="1"/>
</dbReference>
<feature type="compositionally biased region" description="Low complexity" evidence="1">
    <location>
        <begin position="432"/>
        <end position="447"/>
    </location>
</feature>
<dbReference type="AlphaFoldDB" id="A0A2V1DSI7"/>
<evidence type="ECO:0008006" key="4">
    <source>
        <dbReference type="Google" id="ProtNLM"/>
    </source>
</evidence>
<dbReference type="PANTHER" id="PTHR48125">
    <property type="entry name" value="LP07818P1"/>
    <property type="match status" value="1"/>
</dbReference>
<name>A0A2V1DSI7_9PLEO</name>
<proteinExistence type="predicted"/>
<evidence type="ECO:0000313" key="3">
    <source>
        <dbReference type="Proteomes" id="UP000244855"/>
    </source>
</evidence>
<dbReference type="InterPro" id="IPR011011">
    <property type="entry name" value="Znf_FYVE_PHD"/>
</dbReference>
<accession>A0A2V1DSI7</accession>
<feature type="compositionally biased region" description="Basic and acidic residues" evidence="1">
    <location>
        <begin position="920"/>
        <end position="930"/>
    </location>
</feature>
<feature type="compositionally biased region" description="Basic and acidic residues" evidence="1">
    <location>
        <begin position="627"/>
        <end position="637"/>
    </location>
</feature>
<feature type="region of interest" description="Disordered" evidence="1">
    <location>
        <begin position="561"/>
        <end position="649"/>
    </location>
</feature>
<feature type="compositionally biased region" description="Polar residues" evidence="1">
    <location>
        <begin position="940"/>
        <end position="950"/>
    </location>
</feature>
<evidence type="ECO:0000256" key="1">
    <source>
        <dbReference type="SAM" id="MobiDB-lite"/>
    </source>
</evidence>
<feature type="region of interest" description="Disordered" evidence="1">
    <location>
        <begin position="482"/>
        <end position="541"/>
    </location>
</feature>
<feature type="compositionally biased region" description="Polar residues" evidence="1">
    <location>
        <begin position="382"/>
        <end position="392"/>
    </location>
</feature>
<dbReference type="SUPFAM" id="SSF57903">
    <property type="entry name" value="FYVE/PHD zinc finger"/>
    <property type="match status" value="1"/>
</dbReference>
<feature type="compositionally biased region" description="Basic and acidic residues" evidence="1">
    <location>
        <begin position="325"/>
        <end position="334"/>
    </location>
</feature>
<protein>
    <recommendedName>
        <fullName evidence="4">Zinc finger PHD-type domain-containing protein</fullName>
    </recommendedName>
</protein>
<feature type="region of interest" description="Disordered" evidence="1">
    <location>
        <begin position="382"/>
        <end position="462"/>
    </location>
</feature>
<feature type="compositionally biased region" description="Acidic residues" evidence="1">
    <location>
        <begin position="910"/>
        <end position="919"/>
    </location>
</feature>
<reference evidence="2 3" key="1">
    <citation type="journal article" date="2018" name="Sci. Rep.">
        <title>Comparative genomics provides insights into the lifestyle and reveals functional heterogeneity of dark septate endophytic fungi.</title>
        <authorList>
            <person name="Knapp D.G."/>
            <person name="Nemeth J.B."/>
            <person name="Barry K."/>
            <person name="Hainaut M."/>
            <person name="Henrissat B."/>
            <person name="Johnson J."/>
            <person name="Kuo A."/>
            <person name="Lim J.H.P."/>
            <person name="Lipzen A."/>
            <person name="Nolan M."/>
            <person name="Ohm R.A."/>
            <person name="Tamas L."/>
            <person name="Grigoriev I.V."/>
            <person name="Spatafora J.W."/>
            <person name="Nagy L.G."/>
            <person name="Kovacs G.M."/>
        </authorList>
    </citation>
    <scope>NUCLEOTIDE SEQUENCE [LARGE SCALE GENOMIC DNA]</scope>
    <source>
        <strain evidence="2 3">DSE2036</strain>
    </source>
</reference>
<feature type="compositionally biased region" description="Acidic residues" evidence="1">
    <location>
        <begin position="310"/>
        <end position="324"/>
    </location>
</feature>
<dbReference type="OrthoDB" id="5411773at2759"/>
<evidence type="ECO:0000313" key="2">
    <source>
        <dbReference type="EMBL" id="PVI01213.1"/>
    </source>
</evidence>
<feature type="region of interest" description="Disordered" evidence="1">
    <location>
        <begin position="294"/>
        <end position="354"/>
    </location>
</feature>